<proteinExistence type="predicted"/>
<reference evidence="5 6" key="1">
    <citation type="submission" date="2021-09" db="EMBL/GenBank/DDBJ databases">
        <title>Genomic insights and catalytic innovation underlie evolution of tropane alkaloids biosynthesis.</title>
        <authorList>
            <person name="Wang Y.-J."/>
            <person name="Tian T."/>
            <person name="Huang J.-P."/>
            <person name="Huang S.-X."/>
        </authorList>
    </citation>
    <scope>NUCLEOTIDE SEQUENCE [LARGE SCALE GENOMIC DNA]</scope>
    <source>
        <strain evidence="5">KIB-2018</strain>
        <tissue evidence="5">Leaf</tissue>
    </source>
</reference>
<name>A0AAV8U0X9_9ROSI</name>
<evidence type="ECO:0000313" key="6">
    <source>
        <dbReference type="Proteomes" id="UP001159364"/>
    </source>
</evidence>
<dbReference type="GO" id="GO:0000215">
    <property type="term" value="F:tRNA 2'-phosphotransferase activity"/>
    <property type="evidence" value="ECO:0007669"/>
    <property type="project" value="UniProtKB-EC"/>
</dbReference>
<protein>
    <recommendedName>
        <fullName evidence="2">2'-phosphotransferase</fullName>
        <ecNumber evidence="2">2.7.1.160</ecNumber>
    </recommendedName>
</protein>
<dbReference type="AlphaFoldDB" id="A0AAV8U0X9"/>
<evidence type="ECO:0000256" key="1">
    <source>
        <dbReference type="ARBA" id="ARBA00003343"/>
    </source>
</evidence>
<sequence>MKDDGERSRRGNRGGGSGRGGSDKDKIDALGRLLTRILCHMASELNLNIQSVGSVKVLDLLKLTLKTFANVSLRAHTVDDIKEITSQNYSLYISNGWAAVQVEAEDRGTKGPTRFLLAA</sequence>
<dbReference type="InterPro" id="IPR002745">
    <property type="entry name" value="Ptrans_KptA/Tpt1"/>
</dbReference>
<dbReference type="EMBL" id="JAIWQS010000002">
    <property type="protein sequence ID" value="KAJ8772922.1"/>
    <property type="molecule type" value="Genomic_DNA"/>
</dbReference>
<dbReference type="Proteomes" id="UP001159364">
    <property type="component" value="Linkage Group LG02"/>
</dbReference>
<comment type="function">
    <text evidence="1">Catalyzes the last step of tRNA splicing, the transfer of the splice junction 2'-phosphate from ligated tRNA to NAD to produce ADP-ribose 1''-2'' cyclic phosphate.</text>
</comment>
<evidence type="ECO:0000256" key="3">
    <source>
        <dbReference type="ARBA" id="ARBA00047949"/>
    </source>
</evidence>
<comment type="caution">
    <text evidence="5">The sequence shown here is derived from an EMBL/GenBank/DDBJ whole genome shotgun (WGS) entry which is preliminary data.</text>
</comment>
<organism evidence="5 6">
    <name type="scientific">Erythroxylum novogranatense</name>
    <dbReference type="NCBI Taxonomy" id="1862640"/>
    <lineage>
        <taxon>Eukaryota</taxon>
        <taxon>Viridiplantae</taxon>
        <taxon>Streptophyta</taxon>
        <taxon>Embryophyta</taxon>
        <taxon>Tracheophyta</taxon>
        <taxon>Spermatophyta</taxon>
        <taxon>Magnoliopsida</taxon>
        <taxon>eudicotyledons</taxon>
        <taxon>Gunneridae</taxon>
        <taxon>Pentapetalae</taxon>
        <taxon>rosids</taxon>
        <taxon>fabids</taxon>
        <taxon>Malpighiales</taxon>
        <taxon>Erythroxylaceae</taxon>
        <taxon>Erythroxylum</taxon>
    </lineage>
</organism>
<dbReference type="GO" id="GO:0006388">
    <property type="term" value="P:tRNA splicing, via endonucleolytic cleavage and ligation"/>
    <property type="evidence" value="ECO:0007669"/>
    <property type="project" value="TreeGrafter"/>
</dbReference>
<accession>A0AAV8U0X9</accession>
<dbReference type="PANTHER" id="PTHR12684">
    <property type="entry name" value="PUTATIVE PHOSPHOTRANSFERASE"/>
    <property type="match status" value="1"/>
</dbReference>
<feature type="region of interest" description="Disordered" evidence="4">
    <location>
        <begin position="1"/>
        <end position="26"/>
    </location>
</feature>
<evidence type="ECO:0000313" key="5">
    <source>
        <dbReference type="EMBL" id="KAJ8772922.1"/>
    </source>
</evidence>
<evidence type="ECO:0000256" key="4">
    <source>
        <dbReference type="SAM" id="MobiDB-lite"/>
    </source>
</evidence>
<evidence type="ECO:0000256" key="2">
    <source>
        <dbReference type="ARBA" id="ARBA00012007"/>
    </source>
</evidence>
<gene>
    <name evidence="5" type="ORF">K2173_028099</name>
</gene>
<keyword evidence="6" id="KW-1185">Reference proteome</keyword>
<dbReference type="PANTHER" id="PTHR12684:SF2">
    <property type="entry name" value="TRNA 2'-PHOSPHOTRANSFERASE 1"/>
    <property type="match status" value="1"/>
</dbReference>
<dbReference type="InterPro" id="IPR042080">
    <property type="entry name" value="RNA_2'-PTrans_N"/>
</dbReference>
<dbReference type="Gene3D" id="1.10.10.970">
    <property type="entry name" value="RNA 2'-phosphotransferase, Tpt1/KptA family, N-terminal domain"/>
    <property type="match status" value="1"/>
</dbReference>
<dbReference type="EC" id="2.7.1.160" evidence="2"/>
<comment type="catalytic activity">
    <reaction evidence="3">
        <text>2'-phospho-[ligated tRNA] + NAD(+) = mature tRNA + ADP-alpha-D-ribose 1'',2''-cyclic phosphate + nicotinamide</text>
        <dbReference type="Rhea" id="RHEA:23324"/>
        <dbReference type="Rhea" id="RHEA-COMP:11106"/>
        <dbReference type="Rhea" id="RHEA-COMP:11107"/>
        <dbReference type="ChEBI" id="CHEBI:17154"/>
        <dbReference type="ChEBI" id="CHEBI:57540"/>
        <dbReference type="ChEBI" id="CHEBI:76596"/>
        <dbReference type="ChEBI" id="CHEBI:82883"/>
        <dbReference type="ChEBI" id="CHEBI:85027"/>
        <dbReference type="EC" id="2.7.1.160"/>
    </reaction>
</comment>